<gene>
    <name evidence="1" type="ORF">GSTUAT00008164001</name>
</gene>
<evidence type="ECO:0000313" key="1">
    <source>
        <dbReference type="EMBL" id="CUS07756.1"/>
    </source>
</evidence>
<dbReference type="EMBL" id="LN891179">
    <property type="protein sequence ID" value="CUS07756.1"/>
    <property type="molecule type" value="Genomic_DNA"/>
</dbReference>
<accession>A0A292PJU4</accession>
<organism evidence="1 2">
    <name type="scientific">Tuber aestivum</name>
    <name type="common">summer truffle</name>
    <dbReference type="NCBI Taxonomy" id="59557"/>
    <lineage>
        <taxon>Eukaryota</taxon>
        <taxon>Fungi</taxon>
        <taxon>Dikarya</taxon>
        <taxon>Ascomycota</taxon>
        <taxon>Pezizomycotina</taxon>
        <taxon>Pezizomycetes</taxon>
        <taxon>Pezizales</taxon>
        <taxon>Tuberaceae</taxon>
        <taxon>Tuber</taxon>
    </lineage>
</organism>
<keyword evidence="2" id="KW-1185">Reference proteome</keyword>
<evidence type="ECO:0000313" key="2">
    <source>
        <dbReference type="Proteomes" id="UP001412239"/>
    </source>
</evidence>
<dbReference type="AlphaFoldDB" id="A0A292PJU4"/>
<reference evidence="1" key="1">
    <citation type="submission" date="2015-10" db="EMBL/GenBank/DDBJ databases">
        <authorList>
            <person name="Regsiter A."/>
            <person name="william w."/>
        </authorList>
    </citation>
    <scope>NUCLEOTIDE SEQUENCE</scope>
    <source>
        <strain evidence="1">Montdore</strain>
    </source>
</reference>
<sequence>MVIHKFFMFFEAPDNPLRRPHSDSWFNHNIWSDILDAGLQDIQHHMKASSHAAIPPSDGSPHGVEIPHMLVQSKLNHLHWLLGFQLCYINLHPRLLNLEPIKPTLLYPAIFYLHISALITLFL</sequence>
<proteinExistence type="predicted"/>
<protein>
    <submittedName>
        <fullName evidence="1">Uncharacterized protein</fullName>
    </submittedName>
</protein>
<name>A0A292PJU4_9PEZI</name>
<dbReference type="Proteomes" id="UP001412239">
    <property type="component" value="Unassembled WGS sequence"/>
</dbReference>